<dbReference type="EMBL" id="JAQQWL010000012">
    <property type="protein sequence ID" value="KAK8043767.1"/>
    <property type="molecule type" value="Genomic_DNA"/>
</dbReference>
<dbReference type="Gene3D" id="1.10.630.10">
    <property type="entry name" value="Cytochrome P450"/>
    <property type="match status" value="1"/>
</dbReference>
<evidence type="ECO:0000256" key="4">
    <source>
        <dbReference type="ARBA" id="ARBA00022723"/>
    </source>
</evidence>
<evidence type="ECO:0000256" key="3">
    <source>
        <dbReference type="ARBA" id="ARBA00010617"/>
    </source>
</evidence>
<evidence type="ECO:0000256" key="2">
    <source>
        <dbReference type="ARBA" id="ARBA00004167"/>
    </source>
</evidence>
<keyword evidence="5" id="KW-0560">Oxidoreductase</keyword>
<keyword evidence="9" id="KW-1185">Reference proteome</keyword>
<evidence type="ECO:0000256" key="6">
    <source>
        <dbReference type="ARBA" id="ARBA00023004"/>
    </source>
</evidence>
<dbReference type="CDD" id="cd11041">
    <property type="entry name" value="CYP503A1-like"/>
    <property type="match status" value="1"/>
</dbReference>
<protein>
    <submittedName>
        <fullName evidence="8">Cytochrome P450</fullName>
    </submittedName>
</protein>
<evidence type="ECO:0000256" key="7">
    <source>
        <dbReference type="ARBA" id="ARBA00023033"/>
    </source>
</evidence>
<organism evidence="8 9">
    <name type="scientific">Apiospora phragmitis</name>
    <dbReference type="NCBI Taxonomy" id="2905665"/>
    <lineage>
        <taxon>Eukaryota</taxon>
        <taxon>Fungi</taxon>
        <taxon>Dikarya</taxon>
        <taxon>Ascomycota</taxon>
        <taxon>Pezizomycotina</taxon>
        <taxon>Sordariomycetes</taxon>
        <taxon>Xylariomycetidae</taxon>
        <taxon>Amphisphaeriales</taxon>
        <taxon>Apiosporaceae</taxon>
        <taxon>Apiospora</taxon>
    </lineage>
</organism>
<dbReference type="PANTHER" id="PTHR46206">
    <property type="entry name" value="CYTOCHROME P450"/>
    <property type="match status" value="1"/>
</dbReference>
<evidence type="ECO:0000313" key="9">
    <source>
        <dbReference type="Proteomes" id="UP001480595"/>
    </source>
</evidence>
<dbReference type="Pfam" id="PF00067">
    <property type="entry name" value="p450"/>
    <property type="match status" value="1"/>
</dbReference>
<evidence type="ECO:0000313" key="8">
    <source>
        <dbReference type="EMBL" id="KAK8043767.1"/>
    </source>
</evidence>
<dbReference type="SUPFAM" id="SSF48264">
    <property type="entry name" value="Cytochrome P450"/>
    <property type="match status" value="1"/>
</dbReference>
<accession>A0ABR1TAY5</accession>
<dbReference type="Proteomes" id="UP001480595">
    <property type="component" value="Unassembled WGS sequence"/>
</dbReference>
<dbReference type="GeneID" id="92097077"/>
<keyword evidence="6" id="KW-0408">Iron</keyword>
<name>A0ABR1TAY5_9PEZI</name>
<comment type="subcellular location">
    <subcellularLocation>
        <location evidence="2">Membrane</location>
        <topology evidence="2">Single-pass membrane protein</topology>
    </subcellularLocation>
</comment>
<evidence type="ECO:0000256" key="5">
    <source>
        <dbReference type="ARBA" id="ARBA00023002"/>
    </source>
</evidence>
<keyword evidence="7" id="KW-0503">Monooxygenase</keyword>
<comment type="similarity">
    <text evidence="3">Belongs to the cytochrome P450 family.</text>
</comment>
<comment type="cofactor">
    <cofactor evidence="1">
        <name>heme</name>
        <dbReference type="ChEBI" id="CHEBI:30413"/>
    </cofactor>
</comment>
<reference evidence="8 9" key="1">
    <citation type="submission" date="2023-01" db="EMBL/GenBank/DDBJ databases">
        <title>Analysis of 21 Apiospora genomes using comparative genomics revels a genus with tremendous synthesis potential of carbohydrate active enzymes and secondary metabolites.</title>
        <authorList>
            <person name="Sorensen T."/>
        </authorList>
    </citation>
    <scope>NUCLEOTIDE SEQUENCE [LARGE SCALE GENOMIC DNA]</scope>
    <source>
        <strain evidence="8 9">CBS 135458</strain>
    </source>
</reference>
<dbReference type="PANTHER" id="PTHR46206:SF6">
    <property type="entry name" value="CYTOCHROME P450 MONOOXYGENASE AN1598-RELATED"/>
    <property type="match status" value="1"/>
</dbReference>
<sequence>MAMEYSNAQLLWSSVVVLLVYYFINAVSNQKHAEYPLVGDKWRITPRFKVNFDFFRNGARMVQAGYQAYKSEAFQLLRNEGYIVILPPTLLEELSAVPSPVASPHGALERDLLGPYTGLNLILESRIHHSIVQRKLTPRLPLLTPALEEELRFAFQESFLAPQNGDWAEFQPYQIFGNISARLTARALVGPGFCRDQRWLDVATQFTEDCLSGPMRSGWFKQYSGANQRCSVQNRRGSTHTSAMGTTPRKDVLRPKINELLRGDQTSTPDGFDPETSNVLSWLAESAKGADRDSDTIAHIEVLLALASVHTTLLRMVNVLYDITASGDDLISELRGEIESAFDEDSGVLRESQRMSPPTTLGMKRLFKEEFTFSSGLRMPRGTYACMPVYAIENDPANTPNPDRFDGLRYYRAPQSTPPKRGEVSAAATARAAEDDRERLFTSPGKTALNFGYGKSACPGRFFASLIIKMLFVKLLTEYEFRFLPGHGRPSNLLAHEFLFCWPWQKMLVRRRQQ</sequence>
<proteinExistence type="inferred from homology"/>
<comment type="caution">
    <text evidence="8">The sequence shown here is derived from an EMBL/GenBank/DDBJ whole genome shotgun (WGS) entry which is preliminary data.</text>
</comment>
<keyword evidence="4" id="KW-0479">Metal-binding</keyword>
<dbReference type="InterPro" id="IPR036396">
    <property type="entry name" value="Cyt_P450_sf"/>
</dbReference>
<gene>
    <name evidence="8" type="ORF">PG994_012605</name>
</gene>
<evidence type="ECO:0000256" key="1">
    <source>
        <dbReference type="ARBA" id="ARBA00001971"/>
    </source>
</evidence>
<dbReference type="InterPro" id="IPR001128">
    <property type="entry name" value="Cyt_P450"/>
</dbReference>
<dbReference type="RefSeq" id="XP_066710162.1">
    <property type="nucleotide sequence ID" value="XM_066864014.1"/>
</dbReference>